<sequence length="611" mass="68560">MKPKNLLDMVRRTVDRFPDKKALMWKEAGSYHDITYREMWKELKDLASGLALRGVGAGDKVAILSENHPKWPISDLAILSLGAVSVPIYPTLPSDQTAYILKNADCKAVLVEDGKQLAKVREGGAKPELFIGMMNGEEHPLEEGFEFYPALVEEGARIPLPEWENGFERLGRDDLATIIHTSGTTGPPKGVMLTHGNFLANIEGVQFWCFELLPEDVTLSYLPLSHVFERMAGQYMPLSVGATIAYAESIDTIQENLQEVKPTVMTSVPRLFEKMYERVREQANTPLRKRIFNWAIEVGGRWYDCYVQTQTDRLLLSDPFPPELRRQWRIADRLVYRKVKERLGGNLRGMVSGGAPLHPEVARFFWSIGLPVLEGYGLTETAPVIAANPIVRAQVGTVGKPLPNLDVRIAPDGEVLVKGPSVMKGYYKNEQATAEQLKDGWFHTGDLGELDEDGYLRIIDRKKNILVLSTGKNLAPQPVENAINQSPYIAQSVMVGNRRKYPIVLVVPEFHTLASWARQKELPVESFAQLAGLPETGEFLKKEVKRLTSPFARYEQPKKVLVAREEWTVEGGELTPTLKVRMPIIEGRYKDWIEGAYAEEPSEPEAAATKV</sequence>
<protein>
    <submittedName>
        <fullName evidence="4">AMP-dependent synthetase/ligase</fullName>
    </submittedName>
</protein>
<organism evidence="4 5">
    <name type="scientific">Salinithrix halophila</name>
    <dbReference type="NCBI Taxonomy" id="1485204"/>
    <lineage>
        <taxon>Bacteria</taxon>
        <taxon>Bacillati</taxon>
        <taxon>Bacillota</taxon>
        <taxon>Bacilli</taxon>
        <taxon>Bacillales</taxon>
        <taxon>Thermoactinomycetaceae</taxon>
        <taxon>Salinithrix</taxon>
    </lineage>
</organism>
<dbReference type="InterPro" id="IPR042099">
    <property type="entry name" value="ANL_N_sf"/>
</dbReference>
<keyword evidence="5" id="KW-1185">Reference proteome</keyword>
<dbReference type="InterPro" id="IPR000873">
    <property type="entry name" value="AMP-dep_synth/lig_dom"/>
</dbReference>
<proteinExistence type="predicted"/>
<dbReference type="Pfam" id="PF00501">
    <property type="entry name" value="AMP-binding"/>
    <property type="match status" value="1"/>
</dbReference>
<dbReference type="PANTHER" id="PTHR43272:SF33">
    <property type="entry name" value="AMP-BINDING DOMAIN-CONTAINING PROTEIN-RELATED"/>
    <property type="match status" value="1"/>
</dbReference>
<keyword evidence="2" id="KW-0067">ATP-binding</keyword>
<evidence type="ECO:0000256" key="2">
    <source>
        <dbReference type="ARBA" id="ARBA00022840"/>
    </source>
</evidence>
<evidence type="ECO:0000259" key="3">
    <source>
        <dbReference type="Pfam" id="PF00501"/>
    </source>
</evidence>
<dbReference type="PANTHER" id="PTHR43272">
    <property type="entry name" value="LONG-CHAIN-FATTY-ACID--COA LIGASE"/>
    <property type="match status" value="1"/>
</dbReference>
<dbReference type="EMBL" id="JBHSAP010000007">
    <property type="protein sequence ID" value="MFC4075829.1"/>
    <property type="molecule type" value="Genomic_DNA"/>
</dbReference>
<evidence type="ECO:0000313" key="5">
    <source>
        <dbReference type="Proteomes" id="UP001595843"/>
    </source>
</evidence>
<evidence type="ECO:0000256" key="1">
    <source>
        <dbReference type="ARBA" id="ARBA00022741"/>
    </source>
</evidence>
<dbReference type="Pfam" id="PF23562">
    <property type="entry name" value="AMP-binding_C_3"/>
    <property type="match status" value="1"/>
</dbReference>
<keyword evidence="1" id="KW-0547">Nucleotide-binding</keyword>
<dbReference type="SUPFAM" id="SSF56801">
    <property type="entry name" value="Acetyl-CoA synthetase-like"/>
    <property type="match status" value="1"/>
</dbReference>
<dbReference type="RefSeq" id="WP_380702119.1">
    <property type="nucleotide sequence ID" value="NZ_JBHSAP010000007.1"/>
</dbReference>
<dbReference type="Gene3D" id="3.40.50.12780">
    <property type="entry name" value="N-terminal domain of ligase-like"/>
    <property type="match status" value="1"/>
</dbReference>
<name>A0ABV8JB79_9BACL</name>
<comment type="caution">
    <text evidence="4">The sequence shown here is derived from an EMBL/GenBank/DDBJ whole genome shotgun (WGS) entry which is preliminary data.</text>
</comment>
<evidence type="ECO:0000313" key="4">
    <source>
        <dbReference type="EMBL" id="MFC4075829.1"/>
    </source>
</evidence>
<reference evidence="5" key="1">
    <citation type="journal article" date="2019" name="Int. J. Syst. Evol. Microbiol.">
        <title>The Global Catalogue of Microorganisms (GCM) 10K type strain sequencing project: providing services to taxonomists for standard genome sequencing and annotation.</title>
        <authorList>
            <consortium name="The Broad Institute Genomics Platform"/>
            <consortium name="The Broad Institute Genome Sequencing Center for Infectious Disease"/>
            <person name="Wu L."/>
            <person name="Ma J."/>
        </authorList>
    </citation>
    <scope>NUCLEOTIDE SEQUENCE [LARGE SCALE GENOMIC DNA]</scope>
    <source>
        <strain evidence="5">IBRC-M 10813</strain>
    </source>
</reference>
<dbReference type="PROSITE" id="PS00455">
    <property type="entry name" value="AMP_BINDING"/>
    <property type="match status" value="1"/>
</dbReference>
<feature type="domain" description="AMP-dependent synthetase/ligase" evidence="3">
    <location>
        <begin position="11"/>
        <end position="427"/>
    </location>
</feature>
<dbReference type="Proteomes" id="UP001595843">
    <property type="component" value="Unassembled WGS sequence"/>
</dbReference>
<accession>A0ABV8JB79</accession>
<dbReference type="InterPro" id="IPR020845">
    <property type="entry name" value="AMP-binding_CS"/>
</dbReference>
<gene>
    <name evidence="4" type="ORF">ACFOUO_03295</name>
</gene>
<dbReference type="CDD" id="cd05907">
    <property type="entry name" value="VL_LC_FACS_like"/>
    <property type="match status" value="1"/>
</dbReference>